<dbReference type="InterPro" id="IPR001851">
    <property type="entry name" value="ABC_transp_permease"/>
</dbReference>
<evidence type="ECO:0000256" key="2">
    <source>
        <dbReference type="ARBA" id="ARBA00022475"/>
    </source>
</evidence>
<feature type="transmembrane region" description="Helical" evidence="6">
    <location>
        <begin position="115"/>
        <end position="131"/>
    </location>
</feature>
<dbReference type="EMBL" id="JBHUIP010000006">
    <property type="protein sequence ID" value="MFD2262952.1"/>
    <property type="molecule type" value="Genomic_DNA"/>
</dbReference>
<dbReference type="PANTHER" id="PTHR30482:SF10">
    <property type="entry name" value="HIGH-AFFINITY BRANCHED-CHAIN AMINO ACID TRANSPORT PROTEIN BRAE"/>
    <property type="match status" value="1"/>
</dbReference>
<evidence type="ECO:0000256" key="6">
    <source>
        <dbReference type="SAM" id="Phobius"/>
    </source>
</evidence>
<keyword evidence="4 6" id="KW-1133">Transmembrane helix</keyword>
<feature type="transmembrane region" description="Helical" evidence="6">
    <location>
        <begin position="249"/>
        <end position="274"/>
    </location>
</feature>
<evidence type="ECO:0000256" key="1">
    <source>
        <dbReference type="ARBA" id="ARBA00004651"/>
    </source>
</evidence>
<evidence type="ECO:0000313" key="7">
    <source>
        <dbReference type="EMBL" id="MFD2262952.1"/>
    </source>
</evidence>
<dbReference type="RefSeq" id="WP_379875921.1">
    <property type="nucleotide sequence ID" value="NZ_JBHUIP010000006.1"/>
</dbReference>
<comment type="caution">
    <text evidence="7">The sequence shown here is derived from an EMBL/GenBank/DDBJ whole genome shotgun (WGS) entry which is preliminary data.</text>
</comment>
<feature type="transmembrane region" description="Helical" evidence="6">
    <location>
        <begin position="213"/>
        <end position="237"/>
    </location>
</feature>
<name>A0ABW5DPJ1_9PROT</name>
<feature type="transmembrane region" description="Helical" evidence="6">
    <location>
        <begin position="91"/>
        <end position="109"/>
    </location>
</feature>
<evidence type="ECO:0000313" key="8">
    <source>
        <dbReference type="Proteomes" id="UP001597295"/>
    </source>
</evidence>
<reference evidence="8" key="1">
    <citation type="journal article" date="2019" name="Int. J. Syst. Evol. Microbiol.">
        <title>The Global Catalogue of Microorganisms (GCM) 10K type strain sequencing project: providing services to taxonomists for standard genome sequencing and annotation.</title>
        <authorList>
            <consortium name="The Broad Institute Genomics Platform"/>
            <consortium name="The Broad Institute Genome Sequencing Center for Infectious Disease"/>
            <person name="Wu L."/>
            <person name="Ma J."/>
        </authorList>
    </citation>
    <scope>NUCLEOTIDE SEQUENCE [LARGE SCALE GENOMIC DNA]</scope>
    <source>
        <strain evidence="8">CGMCC 1.19062</strain>
    </source>
</reference>
<dbReference type="InterPro" id="IPR043428">
    <property type="entry name" value="LivM-like"/>
</dbReference>
<sequence length="331" mass="35343">MANFSSRQRHLAAAAVLMVILGLLPLGIGSTTILNILILTLLYAGLSQAWNILGGYCGQVSLGNALYFGIGAYSSTLLLTHLGISPWLGMLVGGSLAAGLALLVGWPLFRLKGHYFVIATIVIAEGALLLFQSWDWVGGTLGIYIPFNGDSWSMLQFQTAKLPFYYVALGYAAILWVVTFLIDGGRLGHYWRAVKDNAEAAQSLGVKIFPSKLQAVAISAFFTGVGGSFYAQFVSYIDPESVMNFQISLLMTLPAVLGGLGTLWGPLVGAAVLIPISELTRSYLGGGGQGIDLIFYGALIMVIALLKPEGIVGIWADFTRRRSLKTQKVAA</sequence>
<accession>A0ABW5DPJ1</accession>
<dbReference type="Pfam" id="PF02653">
    <property type="entry name" value="BPD_transp_2"/>
    <property type="match status" value="1"/>
</dbReference>
<evidence type="ECO:0000256" key="5">
    <source>
        <dbReference type="ARBA" id="ARBA00023136"/>
    </source>
</evidence>
<feature type="transmembrane region" description="Helical" evidence="6">
    <location>
        <begin position="294"/>
        <end position="318"/>
    </location>
</feature>
<keyword evidence="5 6" id="KW-0472">Membrane</keyword>
<dbReference type="Proteomes" id="UP001597295">
    <property type="component" value="Unassembled WGS sequence"/>
</dbReference>
<protein>
    <submittedName>
        <fullName evidence="7">Branched-chain amino acid ABC transporter permease</fullName>
    </submittedName>
</protein>
<gene>
    <name evidence="7" type="ORF">ACFSM5_08645</name>
</gene>
<dbReference type="PANTHER" id="PTHR30482">
    <property type="entry name" value="HIGH-AFFINITY BRANCHED-CHAIN AMINO ACID TRANSPORT SYSTEM PERMEASE"/>
    <property type="match status" value="1"/>
</dbReference>
<keyword evidence="2" id="KW-1003">Cell membrane</keyword>
<keyword evidence="8" id="KW-1185">Reference proteome</keyword>
<evidence type="ECO:0000256" key="3">
    <source>
        <dbReference type="ARBA" id="ARBA00022692"/>
    </source>
</evidence>
<feature type="transmembrane region" description="Helical" evidence="6">
    <location>
        <begin position="12"/>
        <end position="45"/>
    </location>
</feature>
<organism evidence="7 8">
    <name type="scientific">Lacibacterium aquatile</name>
    <dbReference type="NCBI Taxonomy" id="1168082"/>
    <lineage>
        <taxon>Bacteria</taxon>
        <taxon>Pseudomonadati</taxon>
        <taxon>Pseudomonadota</taxon>
        <taxon>Alphaproteobacteria</taxon>
        <taxon>Rhodospirillales</taxon>
        <taxon>Rhodospirillaceae</taxon>
    </lineage>
</organism>
<proteinExistence type="predicted"/>
<feature type="transmembrane region" description="Helical" evidence="6">
    <location>
        <begin position="164"/>
        <end position="182"/>
    </location>
</feature>
<dbReference type="CDD" id="cd06581">
    <property type="entry name" value="TM_PBP1_LivM_like"/>
    <property type="match status" value="1"/>
</dbReference>
<comment type="subcellular location">
    <subcellularLocation>
        <location evidence="1">Cell membrane</location>
        <topology evidence="1">Multi-pass membrane protein</topology>
    </subcellularLocation>
</comment>
<evidence type="ECO:0000256" key="4">
    <source>
        <dbReference type="ARBA" id="ARBA00022989"/>
    </source>
</evidence>
<keyword evidence="3 6" id="KW-0812">Transmembrane</keyword>